<dbReference type="RefSeq" id="XP_018482372.1">
    <property type="nucleotide sequence ID" value="XM_018626870.2"/>
</dbReference>
<reference evidence="2" key="2">
    <citation type="submission" date="2025-08" db="UniProtKB">
        <authorList>
            <consortium name="RefSeq"/>
        </authorList>
    </citation>
    <scope>IDENTIFICATION</scope>
    <source>
        <tissue evidence="2">Leaf</tissue>
    </source>
</reference>
<protein>
    <submittedName>
        <fullName evidence="2">Uncharacterized protein LOC108853456</fullName>
    </submittedName>
</protein>
<dbReference type="Pfam" id="PF04949">
    <property type="entry name" value="Transcrip_act"/>
    <property type="match status" value="1"/>
</dbReference>
<dbReference type="GeneID" id="108853456"/>
<evidence type="ECO:0000313" key="2">
    <source>
        <dbReference type="RefSeq" id="XP_018482372.1"/>
    </source>
</evidence>
<keyword evidence="1" id="KW-1185">Reference proteome</keyword>
<sequence>MATTKQILEQPNFPFNQRTKSWRTIISINGSPMNDDKEEEFSRSSLALFKAKEDEIERWQMEVRDRVQIKLGLAEEATKRLAERQISRKEVSAIRKRVDAINRELKPLRDELVTESEELRMAKLEELSKSIYISLH</sequence>
<gene>
    <name evidence="2" type="primary">LOC108853456</name>
</gene>
<reference evidence="1" key="1">
    <citation type="journal article" date="2019" name="Database">
        <title>The radish genome database (RadishGD): an integrated information resource for radish genomics.</title>
        <authorList>
            <person name="Yu H.J."/>
            <person name="Baek S."/>
            <person name="Lee Y.J."/>
            <person name="Cho A."/>
            <person name="Mun J.H."/>
        </authorList>
    </citation>
    <scope>NUCLEOTIDE SEQUENCE [LARGE SCALE GENOMIC DNA]</scope>
    <source>
        <strain evidence="1">cv. WK10039</strain>
    </source>
</reference>
<evidence type="ECO:0000313" key="1">
    <source>
        <dbReference type="Proteomes" id="UP000504610"/>
    </source>
</evidence>
<dbReference type="PANTHER" id="PTHR21470">
    <property type="entry name" value="RAB6-INTERACTING PROTEIN GORAB"/>
    <property type="match status" value="1"/>
</dbReference>
<name>A0A6J0NCA5_RAPSA</name>
<accession>A0A6J0NCA5</accession>
<proteinExistence type="predicted"/>
<dbReference type="OrthoDB" id="1921288at2759"/>
<dbReference type="InterPro" id="IPR007033">
    <property type="entry name" value="GORAB"/>
</dbReference>
<dbReference type="KEGG" id="rsz:108853456"/>
<organism evidence="1 2">
    <name type="scientific">Raphanus sativus</name>
    <name type="common">Radish</name>
    <name type="synonym">Raphanus raphanistrum var. sativus</name>
    <dbReference type="NCBI Taxonomy" id="3726"/>
    <lineage>
        <taxon>Eukaryota</taxon>
        <taxon>Viridiplantae</taxon>
        <taxon>Streptophyta</taxon>
        <taxon>Embryophyta</taxon>
        <taxon>Tracheophyta</taxon>
        <taxon>Spermatophyta</taxon>
        <taxon>Magnoliopsida</taxon>
        <taxon>eudicotyledons</taxon>
        <taxon>Gunneridae</taxon>
        <taxon>Pentapetalae</taxon>
        <taxon>rosids</taxon>
        <taxon>malvids</taxon>
        <taxon>Brassicales</taxon>
        <taxon>Brassicaceae</taxon>
        <taxon>Brassiceae</taxon>
        <taxon>Raphanus</taxon>
    </lineage>
</organism>
<dbReference type="Proteomes" id="UP000504610">
    <property type="component" value="Chromosome 4"/>
</dbReference>
<dbReference type="AlphaFoldDB" id="A0A6J0NCA5"/>
<dbReference type="PANTHER" id="PTHR21470:SF20">
    <property type="entry name" value="RAB6-INTERACTING GOLGIN"/>
    <property type="match status" value="1"/>
</dbReference>